<dbReference type="GO" id="GO:0090263">
    <property type="term" value="P:positive regulation of canonical Wnt signaling pathway"/>
    <property type="evidence" value="ECO:0007669"/>
    <property type="project" value="TreeGrafter"/>
</dbReference>
<dbReference type="PANTHER" id="PTHR10822:SF4">
    <property type="entry name" value="GLYPICAN-3"/>
    <property type="match status" value="1"/>
</dbReference>
<dbReference type="PANTHER" id="PTHR10822">
    <property type="entry name" value="GLYPICAN"/>
    <property type="match status" value="1"/>
</dbReference>
<dbReference type="AlphaFoldDB" id="A0A3M0K4H9"/>
<accession>A0A3M0K4H9</accession>
<comment type="caution">
    <text evidence="16">The sequence shown here is derived from an EMBL/GenBank/DDBJ whole genome shotgun (WGS) entry which is preliminary data.</text>
</comment>
<keyword evidence="8 14" id="KW-0472">Membrane</keyword>
<evidence type="ECO:0000256" key="13">
    <source>
        <dbReference type="RuleBase" id="RU003518"/>
    </source>
</evidence>
<protein>
    <recommendedName>
        <fullName evidence="3">Glypican-3</fullName>
    </recommendedName>
</protein>
<keyword evidence="7 14" id="KW-0654">Proteoglycan</keyword>
<evidence type="ECO:0000256" key="7">
    <source>
        <dbReference type="ARBA" id="ARBA00022974"/>
    </source>
</evidence>
<dbReference type="InterPro" id="IPR001863">
    <property type="entry name" value="Glypican"/>
</dbReference>
<keyword evidence="9" id="KW-1015">Disulfide bond</keyword>
<evidence type="ECO:0000256" key="4">
    <source>
        <dbReference type="ARBA" id="ARBA00022475"/>
    </source>
</evidence>
<evidence type="ECO:0000256" key="1">
    <source>
        <dbReference type="ARBA" id="ARBA00004471"/>
    </source>
</evidence>
<keyword evidence="5 14" id="KW-0336">GPI-anchor</keyword>
<keyword evidence="11 14" id="KW-0357">Heparan sulfate</keyword>
<keyword evidence="10" id="KW-0325">Glycoprotein</keyword>
<evidence type="ECO:0000256" key="11">
    <source>
        <dbReference type="ARBA" id="ARBA00023207"/>
    </source>
</evidence>
<evidence type="ECO:0000256" key="5">
    <source>
        <dbReference type="ARBA" id="ARBA00022622"/>
    </source>
</evidence>
<evidence type="ECO:0000313" key="17">
    <source>
        <dbReference type="Proteomes" id="UP000269221"/>
    </source>
</evidence>
<evidence type="ECO:0000256" key="12">
    <source>
        <dbReference type="ARBA" id="ARBA00023288"/>
    </source>
</evidence>
<evidence type="ECO:0000256" key="3">
    <source>
        <dbReference type="ARBA" id="ARBA00014712"/>
    </source>
</evidence>
<keyword evidence="12 14" id="KW-0449">Lipoprotein</keyword>
<dbReference type="GO" id="GO:0016477">
    <property type="term" value="P:cell migration"/>
    <property type="evidence" value="ECO:0007669"/>
    <property type="project" value="TreeGrafter"/>
</dbReference>
<evidence type="ECO:0000256" key="14">
    <source>
        <dbReference type="RuleBase" id="RU003519"/>
    </source>
</evidence>
<dbReference type="GO" id="GO:0098552">
    <property type="term" value="C:side of membrane"/>
    <property type="evidence" value="ECO:0007669"/>
    <property type="project" value="UniProtKB-KW"/>
</dbReference>
<dbReference type="OrthoDB" id="6380619at2759"/>
<feature type="compositionally biased region" description="Acidic residues" evidence="15">
    <location>
        <begin position="156"/>
        <end position="172"/>
    </location>
</feature>
<comment type="function">
    <text evidence="14">Cell surface proteoglycan.</text>
</comment>
<evidence type="ECO:0000256" key="15">
    <source>
        <dbReference type="SAM" id="MobiDB-lite"/>
    </source>
</evidence>
<dbReference type="GO" id="GO:1905475">
    <property type="term" value="P:regulation of protein localization to membrane"/>
    <property type="evidence" value="ECO:0007669"/>
    <property type="project" value="TreeGrafter"/>
</dbReference>
<comment type="subcellular location">
    <subcellularLocation>
        <location evidence="1">Cell membrane</location>
        <topology evidence="1">Lipid-anchor</topology>
        <topology evidence="1">GPI-anchor</topology>
        <orientation evidence="1">Extracellular side</orientation>
    </subcellularLocation>
</comment>
<dbReference type="GO" id="GO:0005886">
    <property type="term" value="C:plasma membrane"/>
    <property type="evidence" value="ECO:0007669"/>
    <property type="project" value="UniProtKB-SubCell"/>
</dbReference>
<dbReference type="GO" id="GO:0009986">
    <property type="term" value="C:cell surface"/>
    <property type="evidence" value="ECO:0007669"/>
    <property type="project" value="TreeGrafter"/>
</dbReference>
<evidence type="ECO:0000256" key="2">
    <source>
        <dbReference type="ARBA" id="ARBA00010260"/>
    </source>
</evidence>
<dbReference type="Proteomes" id="UP000269221">
    <property type="component" value="Unassembled WGS sequence"/>
</dbReference>
<feature type="region of interest" description="Disordered" evidence="15">
    <location>
        <begin position="144"/>
        <end position="179"/>
    </location>
</feature>
<sequence length="249" mass="27666">MSPHGYLRKEKISRLCGHAQQRQIRSANYPEDLFIDKKVLKMTHTEQEETLSSRRRELIAKLKFHSSFYSSLPEYICNHSSAVQNDTLCWNGQEIVERYSPQITRNGAKSQAGNHEVKMKGPEPVISQIIDKLKHINQLLKGMTLPHRKAPGKTTEEEEEEESGDCDDEDECGGGSGDGELRVRNQLRFLAELAYDLDVDDISANKQLLNQQSKDGAAVPSSDPGSAATHPSPAAAIALVLLLLLGHQP</sequence>
<reference evidence="16 17" key="1">
    <citation type="submission" date="2018-07" db="EMBL/GenBank/DDBJ databases">
        <title>A high quality draft genome assembly of the barn swallow (H. rustica rustica).</title>
        <authorList>
            <person name="Formenti G."/>
            <person name="Chiara M."/>
            <person name="Poveda L."/>
            <person name="Francoijs K.-J."/>
            <person name="Bonisoli-Alquati A."/>
            <person name="Canova L."/>
            <person name="Gianfranceschi L."/>
            <person name="Horner D.S."/>
            <person name="Saino N."/>
        </authorList>
    </citation>
    <scope>NUCLEOTIDE SEQUENCE [LARGE SCALE GENOMIC DNA]</scope>
    <source>
        <strain evidence="16">Chelidonia</strain>
        <tissue evidence="16">Blood</tissue>
    </source>
</reference>
<keyword evidence="17" id="KW-1185">Reference proteome</keyword>
<evidence type="ECO:0000256" key="6">
    <source>
        <dbReference type="ARBA" id="ARBA00022729"/>
    </source>
</evidence>
<evidence type="ECO:0000256" key="10">
    <source>
        <dbReference type="ARBA" id="ARBA00023180"/>
    </source>
</evidence>
<dbReference type="STRING" id="333673.A0A3M0K4H9"/>
<evidence type="ECO:0000256" key="8">
    <source>
        <dbReference type="ARBA" id="ARBA00023136"/>
    </source>
</evidence>
<dbReference type="EMBL" id="QRBI01000118">
    <property type="protein sequence ID" value="RMC08155.1"/>
    <property type="molecule type" value="Genomic_DNA"/>
</dbReference>
<dbReference type="Pfam" id="PF01153">
    <property type="entry name" value="Glypican"/>
    <property type="match status" value="1"/>
</dbReference>
<dbReference type="GO" id="GO:0005576">
    <property type="term" value="C:extracellular region"/>
    <property type="evidence" value="ECO:0007669"/>
    <property type="project" value="TreeGrafter"/>
</dbReference>
<organism evidence="16 17">
    <name type="scientific">Hirundo rustica rustica</name>
    <dbReference type="NCBI Taxonomy" id="333673"/>
    <lineage>
        <taxon>Eukaryota</taxon>
        <taxon>Metazoa</taxon>
        <taxon>Chordata</taxon>
        <taxon>Craniata</taxon>
        <taxon>Vertebrata</taxon>
        <taxon>Euteleostomi</taxon>
        <taxon>Archelosauria</taxon>
        <taxon>Archosauria</taxon>
        <taxon>Dinosauria</taxon>
        <taxon>Saurischia</taxon>
        <taxon>Theropoda</taxon>
        <taxon>Coelurosauria</taxon>
        <taxon>Aves</taxon>
        <taxon>Neognathae</taxon>
        <taxon>Neoaves</taxon>
        <taxon>Telluraves</taxon>
        <taxon>Australaves</taxon>
        <taxon>Passeriformes</taxon>
        <taxon>Sylvioidea</taxon>
        <taxon>Hirundinidae</taxon>
        <taxon>Hirundo</taxon>
    </lineage>
</organism>
<name>A0A3M0K4H9_HIRRU</name>
<keyword evidence="6" id="KW-0732">Signal</keyword>
<evidence type="ECO:0000313" key="16">
    <source>
        <dbReference type="EMBL" id="RMC08155.1"/>
    </source>
</evidence>
<keyword evidence="4" id="KW-1003">Cell membrane</keyword>
<feature type="region of interest" description="Disordered" evidence="15">
    <location>
        <begin position="211"/>
        <end position="231"/>
    </location>
</feature>
<gene>
    <name evidence="16" type="ORF">DUI87_15189</name>
</gene>
<comment type="similarity">
    <text evidence="2 13">Belongs to the glypican family.</text>
</comment>
<proteinExistence type="inferred from homology"/>
<evidence type="ECO:0000256" key="9">
    <source>
        <dbReference type="ARBA" id="ARBA00023157"/>
    </source>
</evidence>